<dbReference type="PANTHER" id="PTHR47425">
    <property type="entry name" value="FARB-RELATED"/>
    <property type="match status" value="1"/>
</dbReference>
<feature type="region of interest" description="Disordered" evidence="6">
    <location>
        <begin position="1"/>
        <end position="36"/>
    </location>
</feature>
<dbReference type="STRING" id="1447875.A0A2B7Y1E5"/>
<evidence type="ECO:0000256" key="5">
    <source>
        <dbReference type="ARBA" id="ARBA00023242"/>
    </source>
</evidence>
<dbReference type="PROSITE" id="PS50048">
    <property type="entry name" value="ZN2_CY6_FUNGAL_2"/>
    <property type="match status" value="1"/>
</dbReference>
<keyword evidence="9" id="KW-1185">Reference proteome</keyword>
<dbReference type="AlphaFoldDB" id="A0A2B7Y1E5"/>
<dbReference type="SUPFAM" id="SSF57701">
    <property type="entry name" value="Zn2/Cys6 DNA-binding domain"/>
    <property type="match status" value="1"/>
</dbReference>
<dbReference type="Gene3D" id="4.10.240.10">
    <property type="entry name" value="Zn(2)-C6 fungal-type DNA-binding domain"/>
    <property type="match status" value="1"/>
</dbReference>
<dbReference type="PROSITE" id="PS00463">
    <property type="entry name" value="ZN2_CY6_FUNGAL_1"/>
    <property type="match status" value="1"/>
</dbReference>
<evidence type="ECO:0000256" key="3">
    <source>
        <dbReference type="ARBA" id="ARBA00023125"/>
    </source>
</evidence>
<evidence type="ECO:0000256" key="4">
    <source>
        <dbReference type="ARBA" id="ARBA00023163"/>
    </source>
</evidence>
<dbReference type="PANTHER" id="PTHR47425:SF2">
    <property type="entry name" value="FARB-RELATED"/>
    <property type="match status" value="1"/>
</dbReference>
<proteinExistence type="predicted"/>
<dbReference type="Proteomes" id="UP000223968">
    <property type="component" value="Unassembled WGS sequence"/>
</dbReference>
<evidence type="ECO:0000256" key="6">
    <source>
        <dbReference type="SAM" id="MobiDB-lite"/>
    </source>
</evidence>
<evidence type="ECO:0000313" key="8">
    <source>
        <dbReference type="EMBL" id="PGH17894.1"/>
    </source>
</evidence>
<feature type="region of interest" description="Disordered" evidence="6">
    <location>
        <begin position="646"/>
        <end position="683"/>
    </location>
</feature>
<protein>
    <recommendedName>
        <fullName evidence="7">Zn(2)-C6 fungal-type domain-containing protein</fullName>
    </recommendedName>
</protein>
<feature type="compositionally biased region" description="Polar residues" evidence="6">
    <location>
        <begin position="670"/>
        <end position="683"/>
    </location>
</feature>
<evidence type="ECO:0000313" key="9">
    <source>
        <dbReference type="Proteomes" id="UP000223968"/>
    </source>
</evidence>
<dbReference type="OrthoDB" id="4161332at2759"/>
<dbReference type="InterPro" id="IPR036864">
    <property type="entry name" value="Zn2-C6_fun-type_DNA-bd_sf"/>
</dbReference>
<evidence type="ECO:0000259" key="7">
    <source>
        <dbReference type="PROSITE" id="PS50048"/>
    </source>
</evidence>
<evidence type="ECO:0000256" key="2">
    <source>
        <dbReference type="ARBA" id="ARBA00023015"/>
    </source>
</evidence>
<feature type="region of interest" description="Disordered" evidence="6">
    <location>
        <begin position="803"/>
        <end position="830"/>
    </location>
</feature>
<dbReference type="Pfam" id="PF04082">
    <property type="entry name" value="Fungal_trans"/>
    <property type="match status" value="1"/>
</dbReference>
<keyword evidence="5" id="KW-0539">Nucleus</keyword>
<keyword evidence="4" id="KW-0804">Transcription</keyword>
<dbReference type="GO" id="GO:0003677">
    <property type="term" value="F:DNA binding"/>
    <property type="evidence" value="ECO:0007669"/>
    <property type="project" value="UniProtKB-KW"/>
</dbReference>
<feature type="compositionally biased region" description="Low complexity" evidence="6">
    <location>
        <begin position="649"/>
        <end position="669"/>
    </location>
</feature>
<keyword evidence="1" id="KW-0479">Metal-binding</keyword>
<dbReference type="GO" id="GO:0006351">
    <property type="term" value="P:DNA-templated transcription"/>
    <property type="evidence" value="ECO:0007669"/>
    <property type="project" value="InterPro"/>
</dbReference>
<feature type="domain" description="Zn(2)-C6 fungal-type" evidence="7">
    <location>
        <begin position="42"/>
        <end position="74"/>
    </location>
</feature>
<name>A0A2B7Y1E5_9EURO</name>
<evidence type="ECO:0000256" key="1">
    <source>
        <dbReference type="ARBA" id="ARBA00022723"/>
    </source>
</evidence>
<feature type="compositionally biased region" description="Low complexity" evidence="6">
    <location>
        <begin position="12"/>
        <end position="22"/>
    </location>
</feature>
<dbReference type="Pfam" id="PF00172">
    <property type="entry name" value="Zn_clus"/>
    <property type="match status" value="1"/>
</dbReference>
<dbReference type="EMBL" id="PDNB01000007">
    <property type="protein sequence ID" value="PGH17894.1"/>
    <property type="molecule type" value="Genomic_DNA"/>
</dbReference>
<gene>
    <name evidence="8" type="ORF">AJ79_00793</name>
</gene>
<keyword evidence="2" id="KW-0805">Transcription regulation</keyword>
<sequence length="911" mass="102591">MDFGLGSSSSFQHPQQLQLHQPPQQPRTMDPSQRPRKRARMACTWCHERKVRCDVSIHGSPCTNCRLDGHECAIRSSACRGRGVRTQMPWPEANLQNGALVHKSDPTSRMRPMETMMSKPTFPQYIDPTRQTFFGDMWREREIPFEPFGSMNPQIPKTILPSSSDGSNGDSSVIFSFYRFIELRDLHTLPTEDVKFLEMKGCLHVPPGPILDEFVRQYFLHVHPCLPVLNEADFWSMYSSRTDGLTKPRAMSLFIFQAMFFASCAFVPSNVIKSAGFDDNRTARNILYRRAKLLFDLNAENDALAKAQGAILLTYQSSSIDLHAGSLWLTNAIQHAILYGAHLYNSKSNVNDPQRQTKKRLWWSILLRDRILPLGLRRHLQLTPQHFDLSLDCMTEEDLQDEIYNSEVYNPETKRLLANVLRVQCQLAIVLTGVIMIVYAPNGFSQPKTMTEKEFLKTLRDIEDIRASLAQWANEAKAAFGSIFASDSVHESVTLYSNLTFMYYHAARVALCHNETLTVEAHQKFITDTYTKRLEGIKDELEDAALGITRSVKRLLMRGVARHLPISAIAYTALPLVLNALDVKLSGTTSQSATRKRRLSYYAEVMQLYRNRYDGTDYVALLIQQVLRLAEDQNLTISFQPGGKANIMSTSNNNDNSNGNSSNGTNLSNALTERTSRQASKGTKSWAEVFVRQPRLYLRLSLSIDFAFARGQYPRDADLPAIVRELHLRDGGGPAIETVQTTIPAELRLKNLPPLTKSIPEPQQQQQQQQSQQQQTHQQSGDQPTVQNTDVYYGVNDMVEVPSPEQHQQHQQQTHPLLFSPPTPVSHKLAPQLSNDQSLHNHSTPSPGNFREVNLDFLDLESPLLDTLSGGVEIGIGTDDSGEDRDVNGVSNGPSGWADDMLDEILNAIPA</sequence>
<reference evidence="8 9" key="1">
    <citation type="submission" date="2017-10" db="EMBL/GenBank/DDBJ databases">
        <title>Comparative genomics in systemic dimorphic fungi from Ajellomycetaceae.</title>
        <authorList>
            <person name="Munoz J.F."/>
            <person name="Mcewen J.G."/>
            <person name="Clay O.K."/>
            <person name="Cuomo C.A."/>
        </authorList>
    </citation>
    <scope>NUCLEOTIDE SEQUENCE [LARGE SCALE GENOMIC DNA]</scope>
    <source>
        <strain evidence="8 9">UAMH5409</strain>
    </source>
</reference>
<dbReference type="GO" id="GO:0000981">
    <property type="term" value="F:DNA-binding transcription factor activity, RNA polymerase II-specific"/>
    <property type="evidence" value="ECO:0007669"/>
    <property type="project" value="InterPro"/>
</dbReference>
<dbReference type="GO" id="GO:0008270">
    <property type="term" value="F:zinc ion binding"/>
    <property type="evidence" value="ECO:0007669"/>
    <property type="project" value="InterPro"/>
</dbReference>
<dbReference type="InterPro" id="IPR007219">
    <property type="entry name" value="XnlR_reg_dom"/>
</dbReference>
<dbReference type="InterPro" id="IPR001138">
    <property type="entry name" value="Zn2Cys6_DnaBD"/>
</dbReference>
<feature type="compositionally biased region" description="Low complexity" evidence="6">
    <location>
        <begin position="763"/>
        <end position="779"/>
    </location>
</feature>
<keyword evidence="3" id="KW-0238">DNA-binding</keyword>
<dbReference type="CDD" id="cd00067">
    <property type="entry name" value="GAL4"/>
    <property type="match status" value="1"/>
</dbReference>
<feature type="compositionally biased region" description="Polar residues" evidence="6">
    <location>
        <begin position="1"/>
        <end position="11"/>
    </location>
</feature>
<accession>A0A2B7Y1E5</accession>
<organism evidence="8 9">
    <name type="scientific">Helicocarpus griseus UAMH5409</name>
    <dbReference type="NCBI Taxonomy" id="1447875"/>
    <lineage>
        <taxon>Eukaryota</taxon>
        <taxon>Fungi</taxon>
        <taxon>Dikarya</taxon>
        <taxon>Ascomycota</taxon>
        <taxon>Pezizomycotina</taxon>
        <taxon>Eurotiomycetes</taxon>
        <taxon>Eurotiomycetidae</taxon>
        <taxon>Onygenales</taxon>
        <taxon>Ajellomycetaceae</taxon>
        <taxon>Helicocarpus</taxon>
    </lineage>
</organism>
<feature type="region of interest" description="Disordered" evidence="6">
    <location>
        <begin position="754"/>
        <end position="788"/>
    </location>
</feature>
<dbReference type="InterPro" id="IPR052761">
    <property type="entry name" value="Fungal_Detox/Toxin_TFs"/>
</dbReference>
<dbReference type="CDD" id="cd12148">
    <property type="entry name" value="fungal_TF_MHR"/>
    <property type="match status" value="1"/>
</dbReference>
<comment type="caution">
    <text evidence="8">The sequence shown here is derived from an EMBL/GenBank/DDBJ whole genome shotgun (WGS) entry which is preliminary data.</text>
</comment>